<dbReference type="Proteomes" id="UP000823399">
    <property type="component" value="Unassembled WGS sequence"/>
</dbReference>
<evidence type="ECO:0008006" key="4">
    <source>
        <dbReference type="Google" id="ProtNLM"/>
    </source>
</evidence>
<proteinExistence type="predicted"/>
<gene>
    <name evidence="2" type="ORF">F5147DRAFT_689081</name>
</gene>
<dbReference type="AlphaFoldDB" id="A0A9P7JVD8"/>
<dbReference type="EMBL" id="JABBWM010000020">
    <property type="protein sequence ID" value="KAG2110570.1"/>
    <property type="molecule type" value="Genomic_DNA"/>
</dbReference>
<keyword evidence="3" id="KW-1185">Reference proteome</keyword>
<keyword evidence="1" id="KW-0732">Signal</keyword>
<dbReference type="GeneID" id="64699201"/>
<evidence type="ECO:0000256" key="1">
    <source>
        <dbReference type="SAM" id="SignalP"/>
    </source>
</evidence>
<name>A0A9P7JVD8_9AGAM</name>
<evidence type="ECO:0000313" key="3">
    <source>
        <dbReference type="Proteomes" id="UP000823399"/>
    </source>
</evidence>
<reference evidence="2" key="1">
    <citation type="journal article" date="2020" name="New Phytol.">
        <title>Comparative genomics reveals dynamic genome evolution in host specialist ectomycorrhizal fungi.</title>
        <authorList>
            <person name="Lofgren L.A."/>
            <person name="Nguyen N.H."/>
            <person name="Vilgalys R."/>
            <person name="Ruytinx J."/>
            <person name="Liao H.L."/>
            <person name="Branco S."/>
            <person name="Kuo A."/>
            <person name="LaButti K."/>
            <person name="Lipzen A."/>
            <person name="Andreopoulos W."/>
            <person name="Pangilinan J."/>
            <person name="Riley R."/>
            <person name="Hundley H."/>
            <person name="Na H."/>
            <person name="Barry K."/>
            <person name="Grigoriev I.V."/>
            <person name="Stajich J.E."/>
            <person name="Kennedy P.G."/>
        </authorList>
    </citation>
    <scope>NUCLEOTIDE SEQUENCE</scope>
    <source>
        <strain evidence="2">FC423</strain>
    </source>
</reference>
<sequence>MFLNVALKVLFVRACHVTTFTPAMAKRVQSLPLSQSNGLGVESLVLFFRFESLKNSVAGGLRQVHRHHFSLLKTSGEGKIVDILFGATVQMLKSTMKPSLKTPMPGCA</sequence>
<evidence type="ECO:0000313" key="2">
    <source>
        <dbReference type="EMBL" id="KAG2110570.1"/>
    </source>
</evidence>
<feature type="chain" id="PRO_5040246446" description="Secreted protein" evidence="1">
    <location>
        <begin position="26"/>
        <end position="108"/>
    </location>
</feature>
<accession>A0A9P7JVD8</accession>
<feature type="signal peptide" evidence="1">
    <location>
        <begin position="1"/>
        <end position="25"/>
    </location>
</feature>
<comment type="caution">
    <text evidence="2">The sequence shown here is derived from an EMBL/GenBank/DDBJ whole genome shotgun (WGS) entry which is preliminary data.</text>
</comment>
<dbReference type="RefSeq" id="XP_041294160.1">
    <property type="nucleotide sequence ID" value="XM_041436942.1"/>
</dbReference>
<protein>
    <recommendedName>
        <fullName evidence="4">Secreted protein</fullName>
    </recommendedName>
</protein>
<organism evidence="2 3">
    <name type="scientific">Suillus discolor</name>
    <dbReference type="NCBI Taxonomy" id="1912936"/>
    <lineage>
        <taxon>Eukaryota</taxon>
        <taxon>Fungi</taxon>
        <taxon>Dikarya</taxon>
        <taxon>Basidiomycota</taxon>
        <taxon>Agaricomycotina</taxon>
        <taxon>Agaricomycetes</taxon>
        <taxon>Agaricomycetidae</taxon>
        <taxon>Boletales</taxon>
        <taxon>Suillineae</taxon>
        <taxon>Suillaceae</taxon>
        <taxon>Suillus</taxon>
    </lineage>
</organism>